<evidence type="ECO:0000313" key="4">
    <source>
        <dbReference type="EMBL" id="HIR39425.1"/>
    </source>
</evidence>
<dbReference type="SUPFAM" id="SSF88713">
    <property type="entry name" value="Glycoside hydrolase/deacetylase"/>
    <property type="match status" value="1"/>
</dbReference>
<gene>
    <name evidence="4" type="ORF">IAB90_03485</name>
</gene>
<dbReference type="GO" id="GO:0046872">
    <property type="term" value="F:metal ion binding"/>
    <property type="evidence" value="ECO:0007669"/>
    <property type="project" value="UniProtKB-KW"/>
</dbReference>
<reference evidence="4" key="1">
    <citation type="submission" date="2020-10" db="EMBL/GenBank/DDBJ databases">
        <authorList>
            <person name="Gilroy R."/>
        </authorList>
    </citation>
    <scope>NUCLEOTIDE SEQUENCE</scope>
    <source>
        <strain evidence="4">ChiW25-3613</strain>
    </source>
</reference>
<dbReference type="EMBL" id="DVHB01000062">
    <property type="protein sequence ID" value="HIR39425.1"/>
    <property type="molecule type" value="Genomic_DNA"/>
</dbReference>
<sequence>MKNKVIMVVTNLLICAIIVVTAVVGFAGGSAVTVSDGDGNVIYRSESESSVSLMFNVYQGTDEVLEILDVLDEYSAKATFFIGGCWADDNVDCVREIFARGHEIASHGYFHKDHSALSYEENLAEISPSVKLLNMICGQNISLFAPPSGAFNDYTVSACLELGLKVIMWSKDTIDWRDSDVNLIVSRATNGLQGGDFVLMHPTESTVRALPSILNYIGNSGFAACTVSCSLGE</sequence>
<dbReference type="GO" id="GO:0005975">
    <property type="term" value="P:carbohydrate metabolic process"/>
    <property type="evidence" value="ECO:0007669"/>
    <property type="project" value="InterPro"/>
</dbReference>
<dbReference type="GO" id="GO:0016810">
    <property type="term" value="F:hydrolase activity, acting on carbon-nitrogen (but not peptide) bonds"/>
    <property type="evidence" value="ECO:0007669"/>
    <property type="project" value="InterPro"/>
</dbReference>
<keyword evidence="2" id="KW-0378">Hydrolase</keyword>
<proteinExistence type="predicted"/>
<dbReference type="InterPro" id="IPR050248">
    <property type="entry name" value="Polysacc_deacetylase_ArnD"/>
</dbReference>
<protein>
    <submittedName>
        <fullName evidence="4">Polysaccharide deacetylase family protein</fullName>
    </submittedName>
</protein>
<accession>A0A9D1AFT2</accession>
<dbReference type="AlphaFoldDB" id="A0A9D1AFT2"/>
<keyword evidence="1" id="KW-0479">Metal-binding</keyword>
<evidence type="ECO:0000259" key="3">
    <source>
        <dbReference type="PROSITE" id="PS51677"/>
    </source>
</evidence>
<dbReference type="PANTHER" id="PTHR10587:SF133">
    <property type="entry name" value="CHITIN DEACETYLASE 1-RELATED"/>
    <property type="match status" value="1"/>
</dbReference>
<evidence type="ECO:0000256" key="1">
    <source>
        <dbReference type="ARBA" id="ARBA00022723"/>
    </source>
</evidence>
<evidence type="ECO:0000313" key="5">
    <source>
        <dbReference type="Proteomes" id="UP000824179"/>
    </source>
</evidence>
<dbReference type="GO" id="GO:0016020">
    <property type="term" value="C:membrane"/>
    <property type="evidence" value="ECO:0007669"/>
    <property type="project" value="TreeGrafter"/>
</dbReference>
<dbReference type="InterPro" id="IPR011330">
    <property type="entry name" value="Glyco_hydro/deAcase_b/a-brl"/>
</dbReference>
<name>A0A9D1AFT2_9FIRM</name>
<reference evidence="4" key="2">
    <citation type="journal article" date="2021" name="PeerJ">
        <title>Extensive microbial diversity within the chicken gut microbiome revealed by metagenomics and culture.</title>
        <authorList>
            <person name="Gilroy R."/>
            <person name="Ravi A."/>
            <person name="Getino M."/>
            <person name="Pursley I."/>
            <person name="Horton D.L."/>
            <person name="Alikhan N.F."/>
            <person name="Baker D."/>
            <person name="Gharbi K."/>
            <person name="Hall N."/>
            <person name="Watson M."/>
            <person name="Adriaenssens E.M."/>
            <person name="Foster-Nyarko E."/>
            <person name="Jarju S."/>
            <person name="Secka A."/>
            <person name="Antonio M."/>
            <person name="Oren A."/>
            <person name="Chaudhuri R.R."/>
            <person name="La Ragione R."/>
            <person name="Hildebrand F."/>
            <person name="Pallen M.J."/>
        </authorList>
    </citation>
    <scope>NUCLEOTIDE SEQUENCE</scope>
    <source>
        <strain evidence="4">ChiW25-3613</strain>
    </source>
</reference>
<feature type="domain" description="NodB homology" evidence="3">
    <location>
        <begin position="49"/>
        <end position="225"/>
    </location>
</feature>
<dbReference type="InterPro" id="IPR002509">
    <property type="entry name" value="NODB_dom"/>
</dbReference>
<dbReference type="Proteomes" id="UP000824179">
    <property type="component" value="Unassembled WGS sequence"/>
</dbReference>
<evidence type="ECO:0000256" key="2">
    <source>
        <dbReference type="ARBA" id="ARBA00022801"/>
    </source>
</evidence>
<organism evidence="4 5">
    <name type="scientific">Candidatus Coproplasma stercoripullorum</name>
    <dbReference type="NCBI Taxonomy" id="2840751"/>
    <lineage>
        <taxon>Bacteria</taxon>
        <taxon>Bacillati</taxon>
        <taxon>Bacillota</taxon>
        <taxon>Clostridia</taxon>
        <taxon>Eubacteriales</taxon>
        <taxon>Candidatus Coproplasma</taxon>
    </lineage>
</organism>
<dbReference type="PROSITE" id="PS51677">
    <property type="entry name" value="NODB"/>
    <property type="match status" value="1"/>
</dbReference>
<dbReference type="PANTHER" id="PTHR10587">
    <property type="entry name" value="GLYCOSYL TRANSFERASE-RELATED"/>
    <property type="match status" value="1"/>
</dbReference>
<dbReference type="Gene3D" id="3.20.20.370">
    <property type="entry name" value="Glycoside hydrolase/deacetylase"/>
    <property type="match status" value="1"/>
</dbReference>
<comment type="caution">
    <text evidence="4">The sequence shown here is derived from an EMBL/GenBank/DDBJ whole genome shotgun (WGS) entry which is preliminary data.</text>
</comment>
<dbReference type="Pfam" id="PF01522">
    <property type="entry name" value="Polysacc_deac_1"/>
    <property type="match status" value="1"/>
</dbReference>